<dbReference type="Proteomes" id="UP001501710">
    <property type="component" value="Unassembled WGS sequence"/>
</dbReference>
<organism evidence="1 2">
    <name type="scientific">Actinomadura meridiana</name>
    <dbReference type="NCBI Taxonomy" id="559626"/>
    <lineage>
        <taxon>Bacteria</taxon>
        <taxon>Bacillati</taxon>
        <taxon>Actinomycetota</taxon>
        <taxon>Actinomycetes</taxon>
        <taxon>Streptosporangiales</taxon>
        <taxon>Thermomonosporaceae</taxon>
        <taxon>Actinomadura</taxon>
    </lineage>
</organism>
<sequence length="95" mass="10426">MQTPEAFGPAERLYAAVRERAPKLAVAIAHDDETGLPHVHVTAGYAGPWTVRWKGGRYQGRVLETDPWTRLPHDPGEAAEAIVDTLQTVDASQRP</sequence>
<comment type="caution">
    <text evidence="1">The sequence shown here is derived from an EMBL/GenBank/DDBJ whole genome shotgun (WGS) entry which is preliminary data.</text>
</comment>
<name>A0ABP8CGG1_9ACTN</name>
<dbReference type="EMBL" id="BAABAS010000020">
    <property type="protein sequence ID" value="GAA4238976.1"/>
    <property type="molecule type" value="Genomic_DNA"/>
</dbReference>
<keyword evidence="2" id="KW-1185">Reference proteome</keyword>
<reference evidence="2" key="1">
    <citation type="journal article" date="2019" name="Int. J. Syst. Evol. Microbiol.">
        <title>The Global Catalogue of Microorganisms (GCM) 10K type strain sequencing project: providing services to taxonomists for standard genome sequencing and annotation.</title>
        <authorList>
            <consortium name="The Broad Institute Genomics Platform"/>
            <consortium name="The Broad Institute Genome Sequencing Center for Infectious Disease"/>
            <person name="Wu L."/>
            <person name="Ma J."/>
        </authorList>
    </citation>
    <scope>NUCLEOTIDE SEQUENCE [LARGE SCALE GENOMIC DNA]</scope>
    <source>
        <strain evidence="2">JCM 17440</strain>
    </source>
</reference>
<evidence type="ECO:0000313" key="1">
    <source>
        <dbReference type="EMBL" id="GAA4238976.1"/>
    </source>
</evidence>
<proteinExistence type="predicted"/>
<gene>
    <name evidence="1" type="ORF">GCM10022254_57170</name>
</gene>
<evidence type="ECO:0008006" key="3">
    <source>
        <dbReference type="Google" id="ProtNLM"/>
    </source>
</evidence>
<evidence type="ECO:0000313" key="2">
    <source>
        <dbReference type="Proteomes" id="UP001501710"/>
    </source>
</evidence>
<dbReference type="RefSeq" id="WP_344902678.1">
    <property type="nucleotide sequence ID" value="NZ_BAABAS010000020.1"/>
</dbReference>
<protein>
    <recommendedName>
        <fullName evidence="3">DUF4160 domain-containing protein</fullName>
    </recommendedName>
</protein>
<accession>A0ABP8CGG1</accession>